<dbReference type="AlphaFoldDB" id="A0A450WD32"/>
<accession>A0A450WD32</accession>
<evidence type="ECO:0000313" key="1">
    <source>
        <dbReference type="EMBL" id="VFK14986.1"/>
    </source>
</evidence>
<proteinExistence type="predicted"/>
<protein>
    <submittedName>
        <fullName evidence="1">Uncharacterized protein</fullName>
    </submittedName>
</protein>
<dbReference type="EMBL" id="CAADFN010000012">
    <property type="protein sequence ID" value="VFK14986.1"/>
    <property type="molecule type" value="Genomic_DNA"/>
</dbReference>
<organism evidence="1">
    <name type="scientific">Candidatus Kentrum sp. LFY</name>
    <dbReference type="NCBI Taxonomy" id="2126342"/>
    <lineage>
        <taxon>Bacteria</taxon>
        <taxon>Pseudomonadati</taxon>
        <taxon>Pseudomonadota</taxon>
        <taxon>Gammaproteobacteria</taxon>
        <taxon>Candidatus Kentrum</taxon>
    </lineage>
</organism>
<sequence>MQISVSALSGLFDWWTVPRIFEDLKPALDDMRKELDRIGRVEERQERVIREIEMRKRVEREVRDKLRSALSSLNTPCAREATRIVEECMEGLDEGGKP</sequence>
<name>A0A450WD32_9GAMM</name>
<reference evidence="1" key="1">
    <citation type="submission" date="2019-02" db="EMBL/GenBank/DDBJ databases">
        <authorList>
            <person name="Gruber-Vodicka R. H."/>
            <person name="Seah K. B. B."/>
        </authorList>
    </citation>
    <scope>NUCLEOTIDE SEQUENCE</scope>
    <source>
        <strain evidence="1">BECK_BY7</strain>
    </source>
</reference>
<gene>
    <name evidence="1" type="ORF">BECKLFY1418C_GA0070996_101219</name>
</gene>